<dbReference type="PROSITE" id="PS00012">
    <property type="entry name" value="PHOSPHOPANTETHEINE"/>
    <property type="match status" value="1"/>
</dbReference>
<dbReference type="SUPFAM" id="SSF47336">
    <property type="entry name" value="ACP-like"/>
    <property type="match status" value="1"/>
</dbReference>
<dbReference type="EMBL" id="NIDN02000061">
    <property type="protein sequence ID" value="RLL98066.1"/>
    <property type="molecule type" value="Genomic_DNA"/>
</dbReference>
<dbReference type="InterPro" id="IPR020845">
    <property type="entry name" value="AMP-binding_CS"/>
</dbReference>
<dbReference type="InterPro" id="IPR023213">
    <property type="entry name" value="CAT-like_dom_sf"/>
</dbReference>
<evidence type="ECO:0000256" key="1">
    <source>
        <dbReference type="ARBA" id="ARBA00022450"/>
    </source>
</evidence>
<dbReference type="SUPFAM" id="SSF52777">
    <property type="entry name" value="CoA-dependent acyltransferases"/>
    <property type="match status" value="1"/>
</dbReference>
<dbReference type="PANTHER" id="PTHR45527">
    <property type="entry name" value="NONRIBOSOMAL PEPTIDE SYNTHETASE"/>
    <property type="match status" value="1"/>
</dbReference>
<dbReference type="FunFam" id="1.10.1200.10:FF:000005">
    <property type="entry name" value="Nonribosomal peptide synthetase 1"/>
    <property type="match status" value="1"/>
</dbReference>
<dbReference type="InterPro" id="IPR009081">
    <property type="entry name" value="PP-bd_ACP"/>
</dbReference>
<dbReference type="Gene3D" id="3.30.559.30">
    <property type="entry name" value="Nonribosomal peptide synthetase, condensation domain"/>
    <property type="match status" value="1"/>
</dbReference>
<dbReference type="InterPro" id="IPR000873">
    <property type="entry name" value="AMP-dep_synth/lig_dom"/>
</dbReference>
<organism evidence="7 8">
    <name type="scientific">Aspergillus turcosus</name>
    <dbReference type="NCBI Taxonomy" id="1245748"/>
    <lineage>
        <taxon>Eukaryota</taxon>
        <taxon>Fungi</taxon>
        <taxon>Dikarya</taxon>
        <taxon>Ascomycota</taxon>
        <taxon>Pezizomycotina</taxon>
        <taxon>Eurotiomycetes</taxon>
        <taxon>Eurotiomycetidae</taxon>
        <taxon>Eurotiales</taxon>
        <taxon>Aspergillaceae</taxon>
        <taxon>Aspergillus</taxon>
        <taxon>Aspergillus subgen. Fumigati</taxon>
    </lineage>
</organism>
<dbReference type="Proteomes" id="UP000215289">
    <property type="component" value="Unassembled WGS sequence"/>
</dbReference>
<keyword evidence="4" id="KW-0677">Repeat</keyword>
<dbReference type="PANTHER" id="PTHR45527:SF1">
    <property type="entry name" value="FATTY ACID SYNTHASE"/>
    <property type="match status" value="1"/>
</dbReference>
<sequence length="1074" mass="119136">MTNDQCMTPRVTLCQEFPVSKTTAVCIPDVFHQRVLEQYDAPAVCAWDGELTYGELDDKSSALARILAQKGVQAGVFVSLCFDRSLWTAVAMLAVSKAGGVFCFLEPKYPLTRLQHMCRHVNVKIVLSGESQSALAMNLGDELVVLTVNENLLATSPPNQELGDIVPDQAAYVAFTSGSTGKPKGIIVSHRALVAGILHNQEPMHLSPASRVLNFASFAFDVSFLEHFWSLLIGGCLCIPSESDRENNLMETVDKLQVNWAFFTPGVARVLDPTRLPSLRHLILGGEPISQTDLDMWSPHVHIIGVYGPAECAGCTTIQSDYGNVESAANIGFSYAVACFVVDENDHNVLVPTGSVGELVVKGPSLSEGYVNDPEQTARSYISNPLWLPASKEAEERLYKTGDLVRCLPDGSLHFIGRKDTQVKINGQRIELQEVEHHTRAVLGDNREVIVEAVTAGRVSSSLVAFIVTESVPQSYTDLFLAPDAGFKDRINTTKSLLRGRLPSYMIPETYISISRIPTTVTGKVDRKRLREQLTLLPRAQIKAYFGLENKEKAMPLTATEVQIQRLWANVLNLALHEVGRDDDWISLGGDSLGAMQLVSLARQEHFFLTVPEIFRHKTISTLCQNIKKDVSEVMEEVEPFALLCDYQLKGDQILHTIADQCRVSQDLIEDAYPCTSLQLDASLIPIQLGYNYTLRLEFKLPSAVDIAQLALAWEMTVASNPILRTRIVELTKGHYIQAVIGEGIPLDNLDSSNMAQYEPSVDVWGLGKPLVRVGVQTNRLIMLIHHAIYDGQSLPLLFRDISSAYQGQKLTSRRFAPFVKWSTDLSAPKGQFWIEKFAGFDGRVFPPVLDPSLEPVESRELTGHLNIINDDFTATNKIRLTLAIVISWYLGTNDVVFGAVLARRSAPIMDIIDSAVPTTAMLPDRIKLEPKETLRYNLERDQDNILSLISHEGIDDRVIEQLSPENEAACQYGTLLAVQPDLTTAYPEMFRERDMQYYGPICALNALLQCSLSPGSATISLRLSESTMKGVYCWEQFLVEFQAVFHFIQNSPEVKLCDLRSQLDTSTSCSLPQ</sequence>
<dbReference type="PROSITE" id="PS50075">
    <property type="entry name" value="CARRIER"/>
    <property type="match status" value="1"/>
</dbReference>
<dbReference type="Gene3D" id="1.10.1200.10">
    <property type="entry name" value="ACP-like"/>
    <property type="match status" value="1"/>
</dbReference>
<gene>
    <name evidence="7" type="ORF">CFD26_104110</name>
</gene>
<dbReference type="AlphaFoldDB" id="A0A421D7E6"/>
<accession>A0A421D7E6</accession>
<dbReference type="Gene3D" id="3.30.559.10">
    <property type="entry name" value="Chloramphenicol acetyltransferase-like domain"/>
    <property type="match status" value="1"/>
</dbReference>
<dbReference type="GO" id="GO:0031177">
    <property type="term" value="F:phosphopantetheine binding"/>
    <property type="evidence" value="ECO:0007669"/>
    <property type="project" value="TreeGrafter"/>
</dbReference>
<dbReference type="SUPFAM" id="SSF56801">
    <property type="entry name" value="Acetyl-CoA synthetase-like"/>
    <property type="match status" value="1"/>
</dbReference>
<dbReference type="GO" id="GO:0044550">
    <property type="term" value="P:secondary metabolite biosynthetic process"/>
    <property type="evidence" value="ECO:0007669"/>
    <property type="project" value="TreeGrafter"/>
</dbReference>
<dbReference type="InterPro" id="IPR045851">
    <property type="entry name" value="AMP-bd_C_sf"/>
</dbReference>
<comment type="similarity">
    <text evidence="5">Belongs to the NRP synthetase family.</text>
</comment>
<evidence type="ECO:0000313" key="8">
    <source>
        <dbReference type="Proteomes" id="UP000215289"/>
    </source>
</evidence>
<keyword evidence="1" id="KW-0596">Phosphopantetheine</keyword>
<evidence type="ECO:0000256" key="2">
    <source>
        <dbReference type="ARBA" id="ARBA00022553"/>
    </source>
</evidence>
<dbReference type="Pfam" id="PF00668">
    <property type="entry name" value="Condensation"/>
    <property type="match status" value="1"/>
</dbReference>
<dbReference type="OrthoDB" id="416786at2759"/>
<keyword evidence="3" id="KW-0436">Ligase</keyword>
<dbReference type="InterPro" id="IPR006162">
    <property type="entry name" value="Ppantetheine_attach_site"/>
</dbReference>
<dbReference type="STRING" id="1245748.A0A421D7E6"/>
<dbReference type="GO" id="GO:0005737">
    <property type="term" value="C:cytoplasm"/>
    <property type="evidence" value="ECO:0007669"/>
    <property type="project" value="TreeGrafter"/>
</dbReference>
<dbReference type="InterPro" id="IPR042099">
    <property type="entry name" value="ANL_N_sf"/>
</dbReference>
<keyword evidence="8" id="KW-1185">Reference proteome</keyword>
<dbReference type="PROSITE" id="PS00455">
    <property type="entry name" value="AMP_BINDING"/>
    <property type="match status" value="1"/>
</dbReference>
<dbReference type="InterPro" id="IPR001242">
    <property type="entry name" value="Condensation_dom"/>
</dbReference>
<comment type="caution">
    <text evidence="7">The sequence shown here is derived from an EMBL/GenBank/DDBJ whole genome shotgun (WGS) entry which is preliminary data.</text>
</comment>
<proteinExistence type="inferred from homology"/>
<dbReference type="Gene3D" id="3.30.300.30">
    <property type="match status" value="1"/>
</dbReference>
<protein>
    <recommendedName>
        <fullName evidence="6">Carrier domain-containing protein</fullName>
    </recommendedName>
</protein>
<dbReference type="InterPro" id="IPR036736">
    <property type="entry name" value="ACP-like_sf"/>
</dbReference>
<dbReference type="CDD" id="cd05918">
    <property type="entry name" value="A_NRPS_SidN3_like"/>
    <property type="match status" value="1"/>
</dbReference>
<keyword evidence="2" id="KW-0597">Phosphoprotein</keyword>
<dbReference type="Pfam" id="PF00501">
    <property type="entry name" value="AMP-binding"/>
    <property type="match status" value="1"/>
</dbReference>
<evidence type="ECO:0000259" key="6">
    <source>
        <dbReference type="PROSITE" id="PS50075"/>
    </source>
</evidence>
<dbReference type="Gene3D" id="3.40.50.12780">
    <property type="entry name" value="N-terminal domain of ligase-like"/>
    <property type="match status" value="1"/>
</dbReference>
<evidence type="ECO:0000256" key="3">
    <source>
        <dbReference type="ARBA" id="ARBA00022598"/>
    </source>
</evidence>
<evidence type="ECO:0000256" key="5">
    <source>
        <dbReference type="ARBA" id="ARBA00029454"/>
    </source>
</evidence>
<feature type="domain" description="Carrier" evidence="6">
    <location>
        <begin position="555"/>
        <end position="631"/>
    </location>
</feature>
<dbReference type="GO" id="GO:0043041">
    <property type="term" value="P:amino acid activation for nonribosomal peptide biosynthetic process"/>
    <property type="evidence" value="ECO:0007669"/>
    <property type="project" value="TreeGrafter"/>
</dbReference>
<dbReference type="GO" id="GO:0016874">
    <property type="term" value="F:ligase activity"/>
    <property type="evidence" value="ECO:0007669"/>
    <property type="project" value="UniProtKB-KW"/>
</dbReference>
<dbReference type="NCBIfam" id="TIGR01733">
    <property type="entry name" value="AA-adenyl-dom"/>
    <property type="match status" value="1"/>
</dbReference>
<dbReference type="Pfam" id="PF00550">
    <property type="entry name" value="PP-binding"/>
    <property type="match status" value="1"/>
</dbReference>
<evidence type="ECO:0000256" key="4">
    <source>
        <dbReference type="ARBA" id="ARBA00022737"/>
    </source>
</evidence>
<dbReference type="FunFam" id="3.30.300.30:FF:000015">
    <property type="entry name" value="Nonribosomal peptide synthase SidD"/>
    <property type="match status" value="1"/>
</dbReference>
<evidence type="ECO:0000313" key="7">
    <source>
        <dbReference type="EMBL" id="RLL98066.1"/>
    </source>
</evidence>
<name>A0A421D7E6_9EURO</name>
<dbReference type="InterPro" id="IPR010071">
    <property type="entry name" value="AA_adenyl_dom"/>
</dbReference>
<reference evidence="7 8" key="1">
    <citation type="submission" date="2018-08" db="EMBL/GenBank/DDBJ databases">
        <title>Draft genome sequences of two Aspergillus turcosus clinical strains isolated from bronchoalveolar lavage fluid: one azole-susceptible and the other azole-resistant.</title>
        <authorList>
            <person name="Parent-Michaud M."/>
            <person name="Dufresne P.J."/>
            <person name="Fournier E."/>
            <person name="Martineau C."/>
            <person name="Moreira S."/>
            <person name="Perkins V."/>
            <person name="De Repentigny L."/>
            <person name="Dufresne S.F."/>
        </authorList>
    </citation>
    <scope>NUCLEOTIDE SEQUENCE [LARGE SCALE GENOMIC DNA]</scope>
    <source>
        <strain evidence="7">HMR AF 1038</strain>
    </source>
</reference>